<keyword evidence="9" id="KW-0496">Mitochondrion</keyword>
<dbReference type="SMART" id="SM00829">
    <property type="entry name" value="PKS_ER"/>
    <property type="match status" value="1"/>
</dbReference>
<name>A0AAV7YDG9_9EUKA</name>
<dbReference type="InterPro" id="IPR011032">
    <property type="entry name" value="GroES-like_sf"/>
</dbReference>
<dbReference type="EC" id="1.3.1.104" evidence="11"/>
<comment type="subcellular location">
    <subcellularLocation>
        <location evidence="1">Mitochondrion</location>
    </subcellularLocation>
</comment>
<keyword evidence="10" id="KW-0275">Fatty acid biosynthesis</keyword>
<dbReference type="InterPro" id="IPR051034">
    <property type="entry name" value="Mito_Enoyl-ACP_Reductase"/>
</dbReference>
<dbReference type="Pfam" id="PF08240">
    <property type="entry name" value="ADH_N"/>
    <property type="match status" value="1"/>
</dbReference>
<protein>
    <recommendedName>
        <fullName evidence="11">enoyl-[acyl-carrier-protein] reductase</fullName>
        <ecNumber evidence="11">1.3.1.104</ecNumber>
    </recommendedName>
</protein>
<dbReference type="GO" id="GO:0005739">
    <property type="term" value="C:mitochondrion"/>
    <property type="evidence" value="ECO:0007669"/>
    <property type="project" value="UniProtKB-SubCell"/>
</dbReference>
<evidence type="ECO:0000256" key="1">
    <source>
        <dbReference type="ARBA" id="ARBA00004173"/>
    </source>
</evidence>
<evidence type="ECO:0000259" key="13">
    <source>
        <dbReference type="SMART" id="SM00829"/>
    </source>
</evidence>
<accession>A0AAV7YDG9</accession>
<evidence type="ECO:0000256" key="5">
    <source>
        <dbReference type="ARBA" id="ARBA00022857"/>
    </source>
</evidence>
<evidence type="ECO:0000256" key="11">
    <source>
        <dbReference type="ARBA" id="ARBA00038963"/>
    </source>
</evidence>
<dbReference type="InterPro" id="IPR036291">
    <property type="entry name" value="NAD(P)-bd_dom_sf"/>
</dbReference>
<evidence type="ECO:0000256" key="7">
    <source>
        <dbReference type="ARBA" id="ARBA00023002"/>
    </source>
</evidence>
<evidence type="ECO:0000256" key="9">
    <source>
        <dbReference type="ARBA" id="ARBA00023128"/>
    </source>
</evidence>
<dbReference type="Gene3D" id="3.40.50.720">
    <property type="entry name" value="NAD(P)-binding Rossmann-like Domain"/>
    <property type="match status" value="1"/>
</dbReference>
<keyword evidence="4" id="KW-0276">Fatty acid metabolism</keyword>
<evidence type="ECO:0000256" key="3">
    <source>
        <dbReference type="ARBA" id="ARBA00022516"/>
    </source>
</evidence>
<evidence type="ECO:0000256" key="6">
    <source>
        <dbReference type="ARBA" id="ARBA00022946"/>
    </source>
</evidence>
<dbReference type="InterPro" id="IPR013149">
    <property type="entry name" value="ADH-like_C"/>
</dbReference>
<feature type="domain" description="Enoyl reductase (ER)" evidence="13">
    <location>
        <begin position="64"/>
        <end position="383"/>
    </location>
</feature>
<evidence type="ECO:0000256" key="8">
    <source>
        <dbReference type="ARBA" id="ARBA00023098"/>
    </source>
</evidence>
<comment type="similarity">
    <text evidence="2">Belongs to the zinc-containing alcohol dehydrogenase family. Quinone oxidoreductase subfamily.</text>
</comment>
<dbReference type="AlphaFoldDB" id="A0AAV7YDG9"/>
<comment type="catalytic activity">
    <reaction evidence="12">
        <text>a 2,3-saturated acyl-[ACP] + NADP(+) = a (2E)-enoyl-[ACP] + NADPH + H(+)</text>
        <dbReference type="Rhea" id="RHEA:22564"/>
        <dbReference type="Rhea" id="RHEA-COMP:9925"/>
        <dbReference type="Rhea" id="RHEA-COMP:9926"/>
        <dbReference type="ChEBI" id="CHEBI:15378"/>
        <dbReference type="ChEBI" id="CHEBI:57783"/>
        <dbReference type="ChEBI" id="CHEBI:58349"/>
        <dbReference type="ChEBI" id="CHEBI:78784"/>
        <dbReference type="ChEBI" id="CHEBI:78785"/>
        <dbReference type="EC" id="1.3.1.104"/>
    </reaction>
</comment>
<evidence type="ECO:0000256" key="2">
    <source>
        <dbReference type="ARBA" id="ARBA00010371"/>
    </source>
</evidence>
<dbReference type="PANTHER" id="PTHR43981:SF2">
    <property type="entry name" value="ENOYL-[ACYL-CARRIER-PROTEIN] REDUCTASE, MITOCHONDRIAL"/>
    <property type="match status" value="1"/>
</dbReference>
<organism evidence="14 15">
    <name type="scientific">Anaeramoeba flamelloides</name>
    <dbReference type="NCBI Taxonomy" id="1746091"/>
    <lineage>
        <taxon>Eukaryota</taxon>
        <taxon>Metamonada</taxon>
        <taxon>Anaeramoebidae</taxon>
        <taxon>Anaeramoeba</taxon>
    </lineage>
</organism>
<dbReference type="CDD" id="cd08290">
    <property type="entry name" value="ETR"/>
    <property type="match status" value="1"/>
</dbReference>
<dbReference type="EMBL" id="JANTQA010000063">
    <property type="protein sequence ID" value="KAJ3426951.1"/>
    <property type="molecule type" value="Genomic_DNA"/>
</dbReference>
<dbReference type="SUPFAM" id="SSF51735">
    <property type="entry name" value="NAD(P)-binding Rossmann-fold domains"/>
    <property type="match status" value="1"/>
</dbReference>
<keyword evidence="5" id="KW-0521">NADP</keyword>
<dbReference type="GO" id="GO:0141148">
    <property type="term" value="F:enoyl-[acyl-carrier-protein] reductase (NADPH) activity"/>
    <property type="evidence" value="ECO:0007669"/>
    <property type="project" value="UniProtKB-EC"/>
</dbReference>
<evidence type="ECO:0000313" key="15">
    <source>
        <dbReference type="Proteomes" id="UP001146793"/>
    </source>
</evidence>
<keyword evidence="6" id="KW-0809">Transit peptide</keyword>
<comment type="caution">
    <text evidence="14">The sequence shown here is derived from an EMBL/GenBank/DDBJ whole genome shotgun (WGS) entry which is preliminary data.</text>
</comment>
<dbReference type="InterPro" id="IPR020843">
    <property type="entry name" value="ER"/>
</dbReference>
<dbReference type="InterPro" id="IPR013154">
    <property type="entry name" value="ADH-like_N"/>
</dbReference>
<proteinExistence type="inferred from homology"/>
<sequence>MLTILSNNRLQSIYLNKILKSSLSSIVQYNPRNNSLNEITTPYQIKLPERNENVMNYMQYSKRGNPLEVLSCGKHKYEIHNDQVCVALQMSSLNPADLNTVEGRYPIKPELPAIGGNCGFGVVTQVGKNIKNLSSGDWVIPGKVAMGTWSTHLIAKEQELLKIPKVRPEFASILMVNPPTAYRMLHDFTNLKKGDWIIQNGATTEVGRSVIYLASKLGFHTLNFCRKGTNFDSKKKMLKDLGADLVLSGEELKNRKMMKKIIKNIEKPKLGLNCVGDFWVPKMASCMAKKGVMVTYGGLSVGTKVAVNPGLLIFNDLSLKGFWLSRWVQTHSRREREIMLEHICEIMGNDFPVHLECHNLTNFEIALKRYYSHLQGSRKIVFLNQY</sequence>
<dbReference type="PANTHER" id="PTHR43981">
    <property type="entry name" value="ENOYL-[ACYL-CARRIER-PROTEIN] REDUCTASE, MITOCHONDRIAL"/>
    <property type="match status" value="1"/>
</dbReference>
<dbReference type="Gene3D" id="3.90.180.10">
    <property type="entry name" value="Medium-chain alcohol dehydrogenases, catalytic domain"/>
    <property type="match status" value="1"/>
</dbReference>
<keyword evidence="3" id="KW-0444">Lipid biosynthesis</keyword>
<dbReference type="Pfam" id="PF00107">
    <property type="entry name" value="ADH_zinc_N"/>
    <property type="match status" value="1"/>
</dbReference>
<dbReference type="Proteomes" id="UP001146793">
    <property type="component" value="Unassembled WGS sequence"/>
</dbReference>
<keyword evidence="7" id="KW-0560">Oxidoreductase</keyword>
<evidence type="ECO:0000256" key="12">
    <source>
        <dbReference type="ARBA" id="ARBA00048843"/>
    </source>
</evidence>
<evidence type="ECO:0000256" key="4">
    <source>
        <dbReference type="ARBA" id="ARBA00022832"/>
    </source>
</evidence>
<dbReference type="SUPFAM" id="SSF50129">
    <property type="entry name" value="GroES-like"/>
    <property type="match status" value="1"/>
</dbReference>
<reference evidence="14" key="1">
    <citation type="submission" date="2022-08" db="EMBL/GenBank/DDBJ databases">
        <title>Novel sulphate-reducing endosymbionts in the free-living metamonad Anaeramoeba.</title>
        <authorList>
            <person name="Jerlstrom-Hultqvist J."/>
            <person name="Cepicka I."/>
            <person name="Gallot-Lavallee L."/>
            <person name="Salas-Leiva D."/>
            <person name="Curtis B.A."/>
            <person name="Zahonova K."/>
            <person name="Pipaliya S."/>
            <person name="Dacks J."/>
            <person name="Roger A.J."/>
        </authorList>
    </citation>
    <scope>NUCLEOTIDE SEQUENCE</scope>
    <source>
        <strain evidence="14">Busselton2</strain>
    </source>
</reference>
<evidence type="ECO:0000256" key="10">
    <source>
        <dbReference type="ARBA" id="ARBA00023160"/>
    </source>
</evidence>
<gene>
    <name evidence="14" type="ORF">M0812_26525</name>
</gene>
<evidence type="ECO:0000313" key="14">
    <source>
        <dbReference type="EMBL" id="KAJ3426951.1"/>
    </source>
</evidence>
<dbReference type="GO" id="GO:0006633">
    <property type="term" value="P:fatty acid biosynthetic process"/>
    <property type="evidence" value="ECO:0007669"/>
    <property type="project" value="UniProtKB-KW"/>
</dbReference>
<keyword evidence="8" id="KW-0443">Lipid metabolism</keyword>